<dbReference type="Proteomes" id="UP000094463">
    <property type="component" value="Chromosome"/>
</dbReference>
<proteinExistence type="predicted"/>
<organism evidence="1 2">
    <name type="scientific">Salisediminibacterium beveridgei</name>
    <dbReference type="NCBI Taxonomy" id="632773"/>
    <lineage>
        <taxon>Bacteria</taxon>
        <taxon>Bacillati</taxon>
        <taxon>Bacillota</taxon>
        <taxon>Bacilli</taxon>
        <taxon>Bacillales</taxon>
        <taxon>Bacillaceae</taxon>
        <taxon>Salisediminibacterium</taxon>
    </lineage>
</organism>
<evidence type="ECO:0000313" key="2">
    <source>
        <dbReference type="Proteomes" id="UP000094463"/>
    </source>
</evidence>
<protein>
    <submittedName>
        <fullName evidence="1">Uncharacterized protein</fullName>
    </submittedName>
</protein>
<gene>
    <name evidence="1" type="ORF">BBEV_1629</name>
</gene>
<dbReference type="KEGG" id="bbev:BBEV_1629"/>
<name>A0A1D7QVF2_9BACI</name>
<dbReference type="AlphaFoldDB" id="A0A1D7QVF2"/>
<keyword evidence="2" id="KW-1185">Reference proteome</keyword>
<dbReference type="STRING" id="632773.BBEV_1629"/>
<sequence>MFKNWFSKSCYFCGKKTKDTTRYLDDQGNTVHVCFQCVPVAERRALRKQ</sequence>
<reference evidence="1 2" key="1">
    <citation type="submission" date="2015-08" db="EMBL/GenBank/DDBJ databases">
        <title>The complete genome sequence of Bacillus beveridgei MLTeJB.</title>
        <authorList>
            <person name="Hanson T.E."/>
            <person name="Mesa C."/>
            <person name="Basesman S.M."/>
            <person name="Oremland R.S."/>
        </authorList>
    </citation>
    <scope>NUCLEOTIDE SEQUENCE [LARGE SCALE GENOMIC DNA]</scope>
    <source>
        <strain evidence="1 2">MLTeJB</strain>
    </source>
</reference>
<evidence type="ECO:0000313" key="1">
    <source>
        <dbReference type="EMBL" id="AOM82990.1"/>
    </source>
</evidence>
<accession>A0A1D7QVF2</accession>
<dbReference type="EMBL" id="CP012502">
    <property type="protein sequence ID" value="AOM82990.1"/>
    <property type="molecule type" value="Genomic_DNA"/>
</dbReference>